<name>F0X114_9STRA</name>
<sequence length="146" mass="16538">MTKVEKLDTSFIKFNTIKFDSKKIGEALAALVSLGSQWRSSQIHLKITCFILHGDPRDARTKYDSSLENLLLDENYSHERTADNLFVLYFTLLTQAKPPHAGLQMSNVIREITGGVPDMAHVADELATFDLREMDQSWTKHWPAAS</sequence>
<accession>F0X114</accession>
<gene>
    <name evidence="1" type="primary">AlNc14C540G12101</name>
    <name evidence="1" type="ORF">ALNC14_136060</name>
</gene>
<reference evidence="1" key="2">
    <citation type="submission" date="2011-02" db="EMBL/GenBank/DDBJ databases">
        <authorList>
            <person name="MacLean D."/>
        </authorList>
    </citation>
    <scope>NUCLEOTIDE SEQUENCE</scope>
</reference>
<proteinExistence type="predicted"/>
<evidence type="ECO:0000313" key="1">
    <source>
        <dbReference type="EMBL" id="CCA27462.1"/>
    </source>
</evidence>
<protein>
    <submittedName>
        <fullName evidence="1">AlNc14C540G12101 protein</fullName>
    </submittedName>
</protein>
<organism evidence="1">
    <name type="scientific">Albugo laibachii Nc14</name>
    <dbReference type="NCBI Taxonomy" id="890382"/>
    <lineage>
        <taxon>Eukaryota</taxon>
        <taxon>Sar</taxon>
        <taxon>Stramenopiles</taxon>
        <taxon>Oomycota</taxon>
        <taxon>Peronosporomycetes</taxon>
        <taxon>Albuginales</taxon>
        <taxon>Albuginaceae</taxon>
        <taxon>Albugo</taxon>
    </lineage>
</organism>
<dbReference type="EMBL" id="FR824571">
    <property type="protein sequence ID" value="CCA27462.1"/>
    <property type="molecule type" value="Genomic_DNA"/>
</dbReference>
<dbReference type="AlphaFoldDB" id="F0X114"/>
<reference evidence="1" key="1">
    <citation type="journal article" date="2011" name="PLoS Biol.">
        <title>Gene gain and loss during evolution of obligate parasitism in the white rust pathogen of Arabidopsis thaliana.</title>
        <authorList>
            <person name="Kemen E."/>
            <person name="Gardiner A."/>
            <person name="Schultz-Larsen T."/>
            <person name="Kemen A.C."/>
            <person name="Balmuth A.L."/>
            <person name="Robert-Seilaniantz A."/>
            <person name="Bailey K."/>
            <person name="Holub E."/>
            <person name="Studholme D.J."/>
            <person name="Maclean D."/>
            <person name="Jones J.D."/>
        </authorList>
    </citation>
    <scope>NUCLEOTIDE SEQUENCE</scope>
</reference>
<dbReference type="HOGENOM" id="CLU_1780871_0_0_1"/>